<dbReference type="SUPFAM" id="SSF53448">
    <property type="entry name" value="Nucleotide-diphospho-sugar transferases"/>
    <property type="match status" value="1"/>
</dbReference>
<comment type="caution">
    <text evidence="2">The sequence shown here is derived from an EMBL/GenBank/DDBJ whole genome shotgun (WGS) entry which is preliminary data.</text>
</comment>
<dbReference type="GO" id="GO:0016020">
    <property type="term" value="C:membrane"/>
    <property type="evidence" value="ECO:0007669"/>
    <property type="project" value="GOC"/>
</dbReference>
<dbReference type="EMBL" id="JOPB01000010">
    <property type="protein sequence ID" value="OUI77956.1"/>
    <property type="molecule type" value="Genomic_DNA"/>
</dbReference>
<dbReference type="GO" id="GO:0051999">
    <property type="term" value="P:mannosyl-inositol phosphorylceramide biosynthetic process"/>
    <property type="evidence" value="ECO:0007669"/>
    <property type="project" value="TreeGrafter"/>
</dbReference>
<sequence>MFTKEEKEKAQYFKFSLHPLEELEYFLKPRFLSVIDQDTSLNNTKILQTMIPKQILLFWHDAIPSGEVQKSIDKIRQYNDGYQVILFNEQSAGEFIQRHYGQDLYRLYERRCVHPSMKSDLFRMCYLALNGGVYVDIDINCHHSLKEIFNTYSFDCFLFFSRGKPCCIDNDFIVCQPNNPIILASIEKIRENLTIERSFSSVWECTGPGAVSMAVLELLMQKILSDNEEKSPLGGLLLGCHDLAKRAYGHVEMEYKKTAAGNWRSFHFPRQLCQL</sequence>
<dbReference type="PANTHER" id="PTHR32385">
    <property type="entry name" value="MANNOSYL PHOSPHORYLINOSITOL CERAMIDE SYNTHASE"/>
    <property type="match status" value="1"/>
</dbReference>
<dbReference type="AlphaFoldDB" id="A0A251ZTH7"/>
<organism evidence="2 3">
    <name type="scientific">Commensalibacter intestini</name>
    <dbReference type="NCBI Taxonomy" id="479936"/>
    <lineage>
        <taxon>Bacteria</taxon>
        <taxon>Pseudomonadati</taxon>
        <taxon>Pseudomonadota</taxon>
        <taxon>Alphaproteobacteria</taxon>
        <taxon>Acetobacterales</taxon>
        <taxon>Acetobacteraceae</taxon>
    </lineage>
</organism>
<keyword evidence="3" id="KW-1185">Reference proteome</keyword>
<dbReference type="GO" id="GO:0000030">
    <property type="term" value="F:mannosyltransferase activity"/>
    <property type="evidence" value="ECO:0007669"/>
    <property type="project" value="TreeGrafter"/>
</dbReference>
<evidence type="ECO:0000313" key="2">
    <source>
        <dbReference type="EMBL" id="OUI77956.1"/>
    </source>
</evidence>
<dbReference type="RefSeq" id="WP_179191865.1">
    <property type="nucleotide sequence ID" value="NZ_JOPB01000010.1"/>
</dbReference>
<dbReference type="InterPro" id="IPR051706">
    <property type="entry name" value="Glycosyltransferase_domain"/>
</dbReference>
<evidence type="ECO:0008006" key="4">
    <source>
        <dbReference type="Google" id="ProtNLM"/>
    </source>
</evidence>
<reference evidence="3" key="1">
    <citation type="submission" date="2014-06" db="EMBL/GenBank/DDBJ databases">
        <authorList>
            <person name="Winans N.J."/>
            <person name="Newell P.D."/>
            <person name="Douglas A.E."/>
        </authorList>
    </citation>
    <scope>NUCLEOTIDE SEQUENCE [LARGE SCALE GENOMIC DNA]</scope>
    <source>
        <strain evidence="3">DmL_052</strain>
    </source>
</reference>
<gene>
    <name evidence="2" type="ORF">HK18_00115</name>
</gene>
<dbReference type="Gene3D" id="3.90.550.20">
    <property type="match status" value="1"/>
</dbReference>
<dbReference type="Proteomes" id="UP000194946">
    <property type="component" value="Unassembled WGS sequence"/>
</dbReference>
<dbReference type="InterPro" id="IPR007577">
    <property type="entry name" value="GlycoTrfase_DXD_sugar-bd_CS"/>
</dbReference>
<dbReference type="Pfam" id="PF04488">
    <property type="entry name" value="Gly_transf_sug"/>
    <property type="match status" value="1"/>
</dbReference>
<keyword evidence="1" id="KW-0808">Transferase</keyword>
<evidence type="ECO:0000313" key="3">
    <source>
        <dbReference type="Proteomes" id="UP000194946"/>
    </source>
</evidence>
<protein>
    <recommendedName>
        <fullName evidence="4">Glycosyl transferase</fullName>
    </recommendedName>
</protein>
<dbReference type="PANTHER" id="PTHR32385:SF15">
    <property type="entry name" value="INOSITOL PHOSPHOCERAMIDE MANNOSYLTRANSFERASE 1"/>
    <property type="match status" value="1"/>
</dbReference>
<proteinExistence type="predicted"/>
<accession>A0A251ZTH7</accession>
<evidence type="ECO:0000256" key="1">
    <source>
        <dbReference type="ARBA" id="ARBA00022679"/>
    </source>
</evidence>
<dbReference type="InterPro" id="IPR029044">
    <property type="entry name" value="Nucleotide-diphossugar_trans"/>
</dbReference>
<name>A0A251ZTH7_9PROT</name>